<comment type="caution">
    <text evidence="2">The sequence shown here is derived from an EMBL/GenBank/DDBJ whole genome shotgun (WGS) entry which is preliminary data.</text>
</comment>
<feature type="non-terminal residue" evidence="2">
    <location>
        <position position="1"/>
    </location>
</feature>
<feature type="region of interest" description="Disordered" evidence="1">
    <location>
        <begin position="1"/>
        <end position="20"/>
    </location>
</feature>
<evidence type="ECO:0000256" key="1">
    <source>
        <dbReference type="SAM" id="MobiDB-lite"/>
    </source>
</evidence>
<reference evidence="2 3" key="1">
    <citation type="journal article" date="2018" name="Front. Plant Sci.">
        <title>Red Clover (Trifolium pratense) and Zigzag Clover (T. medium) - A Picture of Genomic Similarities and Differences.</title>
        <authorList>
            <person name="Dluhosova J."/>
            <person name="Istvanek J."/>
            <person name="Nedelnik J."/>
            <person name="Repkova J."/>
        </authorList>
    </citation>
    <scope>NUCLEOTIDE SEQUENCE [LARGE SCALE GENOMIC DNA]</scope>
    <source>
        <strain evidence="3">cv. 10/8</strain>
        <tissue evidence="2">Leaf</tissue>
    </source>
</reference>
<name>A0A392VIH9_9FABA</name>
<sequence length="67" mass="7474">RAAQLTEENRNNSHTAARSAGRMSLLRAAQPTEQNQQHSTLTARSVGARSCRKMQFQCKSLTNLKMT</sequence>
<dbReference type="EMBL" id="LXQA011187147">
    <property type="protein sequence ID" value="MCI88208.1"/>
    <property type="molecule type" value="Genomic_DNA"/>
</dbReference>
<evidence type="ECO:0000313" key="2">
    <source>
        <dbReference type="EMBL" id="MCI88208.1"/>
    </source>
</evidence>
<organism evidence="2 3">
    <name type="scientific">Trifolium medium</name>
    <dbReference type="NCBI Taxonomy" id="97028"/>
    <lineage>
        <taxon>Eukaryota</taxon>
        <taxon>Viridiplantae</taxon>
        <taxon>Streptophyta</taxon>
        <taxon>Embryophyta</taxon>
        <taxon>Tracheophyta</taxon>
        <taxon>Spermatophyta</taxon>
        <taxon>Magnoliopsida</taxon>
        <taxon>eudicotyledons</taxon>
        <taxon>Gunneridae</taxon>
        <taxon>Pentapetalae</taxon>
        <taxon>rosids</taxon>
        <taxon>fabids</taxon>
        <taxon>Fabales</taxon>
        <taxon>Fabaceae</taxon>
        <taxon>Papilionoideae</taxon>
        <taxon>50 kb inversion clade</taxon>
        <taxon>NPAAA clade</taxon>
        <taxon>Hologalegina</taxon>
        <taxon>IRL clade</taxon>
        <taxon>Trifolieae</taxon>
        <taxon>Trifolium</taxon>
    </lineage>
</organism>
<proteinExistence type="predicted"/>
<protein>
    <submittedName>
        <fullName evidence="2">Uncharacterized protein</fullName>
    </submittedName>
</protein>
<dbReference type="AlphaFoldDB" id="A0A392VIH9"/>
<dbReference type="Proteomes" id="UP000265520">
    <property type="component" value="Unassembled WGS sequence"/>
</dbReference>
<keyword evidence="3" id="KW-1185">Reference proteome</keyword>
<accession>A0A392VIH9</accession>
<evidence type="ECO:0000313" key="3">
    <source>
        <dbReference type="Proteomes" id="UP000265520"/>
    </source>
</evidence>